<proteinExistence type="predicted"/>
<dbReference type="Gene3D" id="3.30.470.20">
    <property type="entry name" value="ATP-grasp fold, B domain"/>
    <property type="match status" value="1"/>
</dbReference>
<evidence type="ECO:0000313" key="5">
    <source>
        <dbReference type="EMBL" id="KAG8225383.1"/>
    </source>
</evidence>
<evidence type="ECO:0000313" key="6">
    <source>
        <dbReference type="Proteomes" id="UP000792457"/>
    </source>
</evidence>
<protein>
    <recommendedName>
        <fullName evidence="7">Tubulin polyglutamylase TTLL6</fullName>
    </recommendedName>
</protein>
<dbReference type="PANTHER" id="PTHR12241">
    <property type="entry name" value="TUBULIN POLYGLUTAMYLASE"/>
    <property type="match status" value="1"/>
</dbReference>
<dbReference type="GO" id="GO:0070740">
    <property type="term" value="F:tubulin-glutamic acid ligase activity"/>
    <property type="evidence" value="ECO:0007669"/>
    <property type="project" value="TreeGrafter"/>
</dbReference>
<evidence type="ECO:0000256" key="1">
    <source>
        <dbReference type="ARBA" id="ARBA00022598"/>
    </source>
</evidence>
<evidence type="ECO:0000256" key="2">
    <source>
        <dbReference type="ARBA" id="ARBA00022741"/>
    </source>
</evidence>
<dbReference type="InterPro" id="IPR004344">
    <property type="entry name" value="TTL/TTLL_fam"/>
</dbReference>
<dbReference type="PROSITE" id="PS51221">
    <property type="entry name" value="TTL"/>
    <property type="match status" value="1"/>
</dbReference>
<reference evidence="5" key="2">
    <citation type="submission" date="2017-10" db="EMBL/GenBank/DDBJ databases">
        <title>Ladona fulva Genome sequencing and assembly.</title>
        <authorList>
            <person name="Murali S."/>
            <person name="Richards S."/>
            <person name="Bandaranaike D."/>
            <person name="Bellair M."/>
            <person name="Blankenburg K."/>
            <person name="Chao H."/>
            <person name="Dinh H."/>
            <person name="Doddapaneni H."/>
            <person name="Dugan-Rocha S."/>
            <person name="Elkadiri S."/>
            <person name="Gnanaolivu R."/>
            <person name="Hernandez B."/>
            <person name="Skinner E."/>
            <person name="Javaid M."/>
            <person name="Lee S."/>
            <person name="Li M."/>
            <person name="Ming W."/>
            <person name="Munidasa M."/>
            <person name="Muniz J."/>
            <person name="Nguyen L."/>
            <person name="Hughes D."/>
            <person name="Osuji N."/>
            <person name="Pu L.-L."/>
            <person name="Puazo M."/>
            <person name="Qu C."/>
            <person name="Quiroz J."/>
            <person name="Raj R."/>
            <person name="Weissenberger G."/>
            <person name="Xin Y."/>
            <person name="Zou X."/>
            <person name="Han Y."/>
            <person name="Worley K."/>
            <person name="Muzny D."/>
            <person name="Gibbs R."/>
        </authorList>
    </citation>
    <scope>NUCLEOTIDE SEQUENCE</scope>
    <source>
        <strain evidence="5">Sampled in the wild</strain>
    </source>
</reference>
<keyword evidence="3" id="KW-0067">ATP-binding</keyword>
<accession>A0A8K0JZS9</accession>
<dbReference type="GO" id="GO:0005524">
    <property type="term" value="F:ATP binding"/>
    <property type="evidence" value="ECO:0007669"/>
    <property type="project" value="UniProtKB-KW"/>
</dbReference>
<organism evidence="5 6">
    <name type="scientific">Ladona fulva</name>
    <name type="common">Scarce chaser dragonfly</name>
    <name type="synonym">Libellula fulva</name>
    <dbReference type="NCBI Taxonomy" id="123851"/>
    <lineage>
        <taxon>Eukaryota</taxon>
        <taxon>Metazoa</taxon>
        <taxon>Ecdysozoa</taxon>
        <taxon>Arthropoda</taxon>
        <taxon>Hexapoda</taxon>
        <taxon>Insecta</taxon>
        <taxon>Pterygota</taxon>
        <taxon>Palaeoptera</taxon>
        <taxon>Odonata</taxon>
        <taxon>Epiprocta</taxon>
        <taxon>Anisoptera</taxon>
        <taxon>Libelluloidea</taxon>
        <taxon>Libellulidae</taxon>
        <taxon>Ladona</taxon>
    </lineage>
</organism>
<comment type="caution">
    <text evidence="5">The sequence shown here is derived from an EMBL/GenBank/DDBJ whole genome shotgun (WGS) entry which is preliminary data.</text>
</comment>
<dbReference type="AlphaFoldDB" id="A0A8K0JZS9"/>
<keyword evidence="6" id="KW-1185">Reference proteome</keyword>
<gene>
    <name evidence="5" type="ORF">J437_LFUL016808</name>
</gene>
<dbReference type="GO" id="GO:0036064">
    <property type="term" value="C:ciliary basal body"/>
    <property type="evidence" value="ECO:0007669"/>
    <property type="project" value="TreeGrafter"/>
</dbReference>
<evidence type="ECO:0008006" key="7">
    <source>
        <dbReference type="Google" id="ProtNLM"/>
    </source>
</evidence>
<feature type="compositionally biased region" description="Basic and acidic residues" evidence="4">
    <location>
        <begin position="506"/>
        <end position="529"/>
    </location>
</feature>
<dbReference type="PANTHER" id="PTHR12241:SF161">
    <property type="entry name" value="TUBULIN POLYGLUTAMYLASE TTLL6"/>
    <property type="match status" value="1"/>
</dbReference>
<feature type="region of interest" description="Disordered" evidence="4">
    <location>
        <begin position="430"/>
        <end position="450"/>
    </location>
</feature>
<dbReference type="GO" id="GO:0015631">
    <property type="term" value="F:tubulin binding"/>
    <property type="evidence" value="ECO:0007669"/>
    <property type="project" value="TreeGrafter"/>
</dbReference>
<feature type="compositionally biased region" description="Basic and acidic residues" evidence="4">
    <location>
        <begin position="468"/>
        <end position="487"/>
    </location>
</feature>
<keyword evidence="2" id="KW-0547">Nucleotide-binding</keyword>
<dbReference type="Proteomes" id="UP000792457">
    <property type="component" value="Unassembled WGS sequence"/>
</dbReference>
<dbReference type="Pfam" id="PF03133">
    <property type="entry name" value="TTL"/>
    <property type="match status" value="1"/>
</dbReference>
<reference evidence="5" key="1">
    <citation type="submission" date="2013-04" db="EMBL/GenBank/DDBJ databases">
        <authorList>
            <person name="Qu J."/>
            <person name="Murali S.C."/>
            <person name="Bandaranaike D."/>
            <person name="Bellair M."/>
            <person name="Blankenburg K."/>
            <person name="Chao H."/>
            <person name="Dinh H."/>
            <person name="Doddapaneni H."/>
            <person name="Downs B."/>
            <person name="Dugan-Rocha S."/>
            <person name="Elkadiri S."/>
            <person name="Gnanaolivu R.D."/>
            <person name="Hernandez B."/>
            <person name="Javaid M."/>
            <person name="Jayaseelan J.C."/>
            <person name="Lee S."/>
            <person name="Li M."/>
            <person name="Ming W."/>
            <person name="Munidasa M."/>
            <person name="Muniz J."/>
            <person name="Nguyen L."/>
            <person name="Ongeri F."/>
            <person name="Osuji N."/>
            <person name="Pu L.-L."/>
            <person name="Puazo M."/>
            <person name="Qu C."/>
            <person name="Quiroz J."/>
            <person name="Raj R."/>
            <person name="Weissenberger G."/>
            <person name="Xin Y."/>
            <person name="Zou X."/>
            <person name="Han Y."/>
            <person name="Richards S."/>
            <person name="Worley K."/>
            <person name="Muzny D."/>
            <person name="Gibbs R."/>
        </authorList>
    </citation>
    <scope>NUCLEOTIDE SEQUENCE</scope>
    <source>
        <strain evidence="5">Sampled in the wild</strain>
    </source>
</reference>
<dbReference type="SUPFAM" id="SSF56059">
    <property type="entry name" value="Glutathione synthetase ATP-binding domain-like"/>
    <property type="match status" value="1"/>
</dbReference>
<dbReference type="OrthoDB" id="202825at2759"/>
<evidence type="ECO:0000256" key="4">
    <source>
        <dbReference type="SAM" id="MobiDB-lite"/>
    </source>
</evidence>
<dbReference type="GO" id="GO:0000226">
    <property type="term" value="P:microtubule cytoskeleton organization"/>
    <property type="evidence" value="ECO:0007669"/>
    <property type="project" value="TreeGrafter"/>
</dbReference>
<evidence type="ECO:0000256" key="3">
    <source>
        <dbReference type="ARBA" id="ARBA00022840"/>
    </source>
</evidence>
<sequence length="529" mass="61766">MLRSAPAGKKARARKRRRSLNICVTSCHSNVVKEVAKSMGFKEVDERRLWNVFWSDASIPIAKATGIKRFQKINHFPGMSEICRKDMLARNLGRMRKLFPRDYNFYPKTWILPEQIRELCETYYRKRYKVFILKPFLSSRGRGIIISKNLKGVDLNERLICQTYPFLIDGFKFDLRIYALITSCLPLRIFIYNEGLVRLATKKYSLPTDENITNVYMHLTNYSVNKFSQAFIDDDEQGSKRKISTFNKWLFDNNYDVKSLWDKIDDMIIKTFLSAHDNLQHYYMVCFSTLLPHQACFELLGFDILLDYKLRPFLLEVNHSPSFSTDTKVDQEVKRQLLNDTFSILNLNDLDTAKVLREDKKLCKERLLGLITEEKKLELLINLATRRKSEMKKSRTQEQWEEEHMGNFRLIFPTDDSSKYDIYIKESKNYPPQIKHSSKPGLALQKEKSDNLVGTAEASKNLAAVEPADIKTSSEMDKMAQNKEMESHNNLSKDMSAEPSRNYGDGQKKKITRESRESTEKSVPEHKVE</sequence>
<dbReference type="EMBL" id="KZ308236">
    <property type="protein sequence ID" value="KAG8225383.1"/>
    <property type="molecule type" value="Genomic_DNA"/>
</dbReference>
<keyword evidence="1" id="KW-0436">Ligase</keyword>
<name>A0A8K0JZS9_LADFU</name>
<feature type="region of interest" description="Disordered" evidence="4">
    <location>
        <begin position="466"/>
        <end position="529"/>
    </location>
</feature>